<accession>A0A8J4T3Q8</accession>
<dbReference type="GO" id="GO:0006412">
    <property type="term" value="P:translation"/>
    <property type="evidence" value="ECO:0007669"/>
    <property type="project" value="UniProtKB-UniRule"/>
</dbReference>
<dbReference type="InterPro" id="IPR023591">
    <property type="entry name" value="Ribosomal_uS2_flav_dom_sf"/>
</dbReference>
<dbReference type="InterPro" id="IPR005707">
    <property type="entry name" value="Ribosomal_uS2_euk/arc"/>
</dbReference>
<evidence type="ECO:0000256" key="3">
    <source>
        <dbReference type="ARBA" id="ARBA00022490"/>
    </source>
</evidence>
<gene>
    <name evidence="10" type="ORF">PHET_08652</name>
</gene>
<organism evidence="10 11">
    <name type="scientific">Paragonimus heterotremus</name>
    <dbReference type="NCBI Taxonomy" id="100268"/>
    <lineage>
        <taxon>Eukaryota</taxon>
        <taxon>Metazoa</taxon>
        <taxon>Spiralia</taxon>
        <taxon>Lophotrochozoa</taxon>
        <taxon>Platyhelminthes</taxon>
        <taxon>Trematoda</taxon>
        <taxon>Digenea</taxon>
        <taxon>Plagiorchiida</taxon>
        <taxon>Troglotremata</taxon>
        <taxon>Troglotrematidae</taxon>
        <taxon>Paragonimus</taxon>
    </lineage>
</organism>
<evidence type="ECO:0000256" key="8">
    <source>
        <dbReference type="RuleBase" id="RU003631"/>
    </source>
</evidence>
<feature type="compositionally biased region" description="Gly residues" evidence="9">
    <location>
        <begin position="260"/>
        <end position="270"/>
    </location>
</feature>
<dbReference type="InterPro" id="IPR027498">
    <property type="entry name" value="Ribosomal_uS2_euk"/>
</dbReference>
<sequence length="281" mass="30787">MSGGLPMLELSEEDLRLMLVAEVFMGEPSLNFQMSSYVYGRTKEGNNIIKPNKTWEKILLAARAICAIDNPSDVFAIGCKPYTQRAVLKFANYTRTTAVAGRFTPGAFTNQKQSCFREPRLLVVSDPKGDHQPIMEASSVNIPVIAFCTTDSPIARVDIVIPCNNKSANSIAVVWWLLAREVRRMRGEDIRTQPWSVMVDLFRYRDPTEEEQAETEETDEARLEPALTGVDADAAENWTGDPSMPLAGLGEMGIPAAGFGPVGGAPGGGWSNLEADPTDTW</sequence>
<dbReference type="PRINTS" id="PR00395">
    <property type="entry name" value="RIBOSOMALS2"/>
</dbReference>
<evidence type="ECO:0000256" key="4">
    <source>
        <dbReference type="ARBA" id="ARBA00022980"/>
    </source>
</evidence>
<evidence type="ECO:0000256" key="1">
    <source>
        <dbReference type="ARBA" id="ARBA00004496"/>
    </source>
</evidence>
<comment type="similarity">
    <text evidence="2 7 8">Belongs to the universal ribosomal protein uS2 family.</text>
</comment>
<dbReference type="EMBL" id="LUCH01005658">
    <property type="protein sequence ID" value="KAF5397888.1"/>
    <property type="molecule type" value="Genomic_DNA"/>
</dbReference>
<dbReference type="HAMAP" id="MF_03015">
    <property type="entry name" value="Ribosomal_S2_euk"/>
    <property type="match status" value="1"/>
</dbReference>
<evidence type="ECO:0000313" key="11">
    <source>
        <dbReference type="Proteomes" id="UP000748531"/>
    </source>
</evidence>
<dbReference type="InterPro" id="IPR001865">
    <property type="entry name" value="Ribosomal_uS2"/>
</dbReference>
<keyword evidence="4 7" id="KW-0689">Ribosomal protein</keyword>
<keyword evidence="5 7" id="KW-0687">Ribonucleoprotein</keyword>
<dbReference type="PROSITE" id="PS00963">
    <property type="entry name" value="RIBOSOMAL_S2_2"/>
    <property type="match status" value="1"/>
</dbReference>
<dbReference type="Pfam" id="PF00318">
    <property type="entry name" value="Ribosomal_S2"/>
    <property type="match status" value="2"/>
</dbReference>
<dbReference type="AlphaFoldDB" id="A0A8J4T3Q8"/>
<dbReference type="GO" id="GO:0003735">
    <property type="term" value="F:structural constituent of ribosome"/>
    <property type="evidence" value="ECO:0007669"/>
    <property type="project" value="UniProtKB-UniRule"/>
</dbReference>
<dbReference type="PANTHER" id="PTHR11489">
    <property type="entry name" value="40S RIBOSOMAL PROTEIN SA"/>
    <property type="match status" value="1"/>
</dbReference>
<keyword evidence="11" id="KW-1185">Reference proteome</keyword>
<dbReference type="GO" id="GO:0000028">
    <property type="term" value="P:ribosomal small subunit assembly"/>
    <property type="evidence" value="ECO:0007669"/>
    <property type="project" value="UniProtKB-UniRule"/>
</dbReference>
<dbReference type="Proteomes" id="UP000748531">
    <property type="component" value="Unassembled WGS sequence"/>
</dbReference>
<dbReference type="GO" id="GO:0022627">
    <property type="term" value="C:cytosolic small ribosomal subunit"/>
    <property type="evidence" value="ECO:0007669"/>
    <property type="project" value="UniProtKB-UniRule"/>
</dbReference>
<dbReference type="SUPFAM" id="SSF52313">
    <property type="entry name" value="Ribosomal protein S2"/>
    <property type="match status" value="1"/>
</dbReference>
<proteinExistence type="inferred from homology"/>
<feature type="region of interest" description="Disordered" evidence="9">
    <location>
        <begin position="260"/>
        <end position="281"/>
    </location>
</feature>
<evidence type="ECO:0000256" key="9">
    <source>
        <dbReference type="SAM" id="MobiDB-lite"/>
    </source>
</evidence>
<protein>
    <recommendedName>
        <fullName evidence="6 7">Small ribosomal subunit protein uS2</fullName>
    </recommendedName>
</protein>
<dbReference type="Gene3D" id="3.40.50.10490">
    <property type="entry name" value="Glucose-6-phosphate isomerase like protein, domain 1"/>
    <property type="match status" value="1"/>
</dbReference>
<comment type="function">
    <text evidence="7">Required for the assembly and/or stability of the 40S ribosomal subunit. Required for the processing of the 20S rRNA-precursor to mature 18S rRNA in a late step of the maturation of 40S ribosomal subunits.</text>
</comment>
<evidence type="ECO:0000256" key="7">
    <source>
        <dbReference type="HAMAP-Rule" id="MF_03015"/>
    </source>
</evidence>
<reference evidence="10" key="1">
    <citation type="submission" date="2019-05" db="EMBL/GenBank/DDBJ databases">
        <title>Annotation for the trematode Paragonimus heterotremus.</title>
        <authorList>
            <person name="Choi Y.-J."/>
        </authorList>
    </citation>
    <scope>NUCLEOTIDE SEQUENCE</scope>
    <source>
        <strain evidence="10">LC</strain>
    </source>
</reference>
<dbReference type="InterPro" id="IPR018130">
    <property type="entry name" value="Ribosomal_uS2_CS"/>
</dbReference>
<name>A0A8J4T3Q8_9TREM</name>
<dbReference type="CDD" id="cd01425">
    <property type="entry name" value="RPS2"/>
    <property type="match status" value="1"/>
</dbReference>
<evidence type="ECO:0000313" key="10">
    <source>
        <dbReference type="EMBL" id="KAF5397888.1"/>
    </source>
</evidence>
<comment type="caution">
    <text evidence="10">The sequence shown here is derived from an EMBL/GenBank/DDBJ whole genome shotgun (WGS) entry which is preliminary data.</text>
</comment>
<dbReference type="FunFam" id="3.40.50.10490:FF:000030">
    <property type="entry name" value="30S ribosomal protein S2"/>
    <property type="match status" value="1"/>
</dbReference>
<comment type="subcellular location">
    <subcellularLocation>
        <location evidence="1 7">Cytoplasm</location>
    </subcellularLocation>
</comment>
<keyword evidence="3 7" id="KW-0963">Cytoplasm</keyword>
<evidence type="ECO:0000256" key="2">
    <source>
        <dbReference type="ARBA" id="ARBA00006242"/>
    </source>
</evidence>
<evidence type="ECO:0000256" key="6">
    <source>
        <dbReference type="ARBA" id="ARBA00035256"/>
    </source>
</evidence>
<dbReference type="NCBIfam" id="TIGR01012">
    <property type="entry name" value="uS2_euk_arch"/>
    <property type="match status" value="1"/>
</dbReference>
<evidence type="ECO:0000256" key="5">
    <source>
        <dbReference type="ARBA" id="ARBA00023274"/>
    </source>
</evidence>
<comment type="subunit">
    <text evidence="7">Component of the small ribosomal subunit. Mature ribosomes consist of a small (40S) and a large (60S) subunit. The 40S subunit contains about 33 different proteins and 1 molecule of RNA (18S). The 60S subunit contains about 49 different proteins and 3 molecules of RNA (28S, 5.8S and 5S). Interacts with ribosomal protein S21.</text>
</comment>
<dbReference type="OrthoDB" id="414863at2759"/>